<keyword evidence="4" id="KW-1185">Reference proteome</keyword>
<name>A0A3D8S2Y6_9HELO</name>
<evidence type="ECO:0000313" key="3">
    <source>
        <dbReference type="EMBL" id="RDW80461.1"/>
    </source>
</evidence>
<protein>
    <recommendedName>
        <fullName evidence="2">N-acetyltransferase domain-containing protein</fullName>
    </recommendedName>
</protein>
<organism evidence="3 4">
    <name type="scientific">Coleophoma crateriformis</name>
    <dbReference type="NCBI Taxonomy" id="565419"/>
    <lineage>
        <taxon>Eukaryota</taxon>
        <taxon>Fungi</taxon>
        <taxon>Dikarya</taxon>
        <taxon>Ascomycota</taxon>
        <taxon>Pezizomycotina</taxon>
        <taxon>Leotiomycetes</taxon>
        <taxon>Helotiales</taxon>
        <taxon>Dermateaceae</taxon>
        <taxon>Coleophoma</taxon>
    </lineage>
</organism>
<accession>A0A3D8S2Y6</accession>
<dbReference type="Pfam" id="PF00583">
    <property type="entry name" value="Acetyltransf_1"/>
    <property type="match status" value="1"/>
</dbReference>
<feature type="domain" description="N-acetyltransferase" evidence="2">
    <location>
        <begin position="82"/>
        <end position="234"/>
    </location>
</feature>
<proteinExistence type="predicted"/>
<comment type="caution">
    <text evidence="3">The sequence shown here is derived from an EMBL/GenBank/DDBJ whole genome shotgun (WGS) entry which is preliminary data.</text>
</comment>
<evidence type="ECO:0000313" key="4">
    <source>
        <dbReference type="Proteomes" id="UP000256328"/>
    </source>
</evidence>
<dbReference type="Proteomes" id="UP000256328">
    <property type="component" value="Unassembled WGS sequence"/>
</dbReference>
<reference evidence="3 4" key="1">
    <citation type="journal article" date="2018" name="IMA Fungus">
        <title>IMA Genome-F 9: Draft genome sequence of Annulohypoxylon stygium, Aspergillus mulundensis, Berkeleyomyces basicola (syn. Thielaviopsis basicola), Ceratocystis smalleyi, two Cercospora beticola strains, Coleophoma cylindrospora, Fusarium fracticaudum, Phialophora cf. hyalina, and Morchella septimelata.</title>
        <authorList>
            <person name="Wingfield B.D."/>
            <person name="Bills G.F."/>
            <person name="Dong Y."/>
            <person name="Huang W."/>
            <person name="Nel W.J."/>
            <person name="Swalarsk-Parry B.S."/>
            <person name="Vaghefi N."/>
            <person name="Wilken P.M."/>
            <person name="An Z."/>
            <person name="de Beer Z.W."/>
            <person name="De Vos L."/>
            <person name="Chen L."/>
            <person name="Duong T.A."/>
            <person name="Gao Y."/>
            <person name="Hammerbacher A."/>
            <person name="Kikkert J.R."/>
            <person name="Li Y."/>
            <person name="Li H."/>
            <person name="Li K."/>
            <person name="Li Q."/>
            <person name="Liu X."/>
            <person name="Ma X."/>
            <person name="Naidoo K."/>
            <person name="Pethybridge S.J."/>
            <person name="Sun J."/>
            <person name="Steenkamp E.T."/>
            <person name="van der Nest M.A."/>
            <person name="van Wyk S."/>
            <person name="Wingfield M.J."/>
            <person name="Xiong C."/>
            <person name="Yue Q."/>
            <person name="Zhang X."/>
        </authorList>
    </citation>
    <scope>NUCLEOTIDE SEQUENCE [LARGE SCALE GENOMIC DNA]</scope>
    <source>
        <strain evidence="3 4">BP5796</strain>
    </source>
</reference>
<dbReference type="AlphaFoldDB" id="A0A3D8S2Y6"/>
<dbReference type="SUPFAM" id="SSF55729">
    <property type="entry name" value="Acyl-CoA N-acyltransferases (Nat)"/>
    <property type="match status" value="1"/>
</dbReference>
<feature type="transmembrane region" description="Helical" evidence="1">
    <location>
        <begin position="80"/>
        <end position="98"/>
    </location>
</feature>
<dbReference type="OrthoDB" id="5343688at2759"/>
<dbReference type="InterPro" id="IPR016181">
    <property type="entry name" value="Acyl_CoA_acyltransferase"/>
</dbReference>
<dbReference type="Gene3D" id="3.40.630.30">
    <property type="match status" value="1"/>
</dbReference>
<dbReference type="GO" id="GO:0016747">
    <property type="term" value="F:acyltransferase activity, transferring groups other than amino-acyl groups"/>
    <property type="evidence" value="ECO:0007669"/>
    <property type="project" value="InterPro"/>
</dbReference>
<gene>
    <name evidence="3" type="ORF">BP5796_05159</name>
</gene>
<dbReference type="EMBL" id="PDLN01000007">
    <property type="protein sequence ID" value="RDW80461.1"/>
    <property type="molecule type" value="Genomic_DNA"/>
</dbReference>
<dbReference type="InterPro" id="IPR000182">
    <property type="entry name" value="GNAT_dom"/>
</dbReference>
<keyword evidence="1" id="KW-1133">Transmembrane helix</keyword>
<dbReference type="PROSITE" id="PS51186">
    <property type="entry name" value="GNAT"/>
    <property type="match status" value="1"/>
</dbReference>
<evidence type="ECO:0000256" key="1">
    <source>
        <dbReference type="SAM" id="Phobius"/>
    </source>
</evidence>
<keyword evidence="1" id="KW-0812">Transmembrane</keyword>
<feature type="transmembrane region" description="Helical" evidence="1">
    <location>
        <begin position="53"/>
        <end position="74"/>
    </location>
</feature>
<evidence type="ECO:0000259" key="2">
    <source>
        <dbReference type="PROSITE" id="PS51186"/>
    </source>
</evidence>
<sequence length="250" mass="27154">MPNAGSNAPTNPLDGVPPLKTQVLTEEDDKIKALKLVADSIAQQRQASSRAMIFHPFTIAAYVLVLAIISKYLYKGNGDLAILITTCAGATMAGLVAIRGLTAGYIHLAEELTWKFAENEDGEQDIFIGSRYGDELIGALLLRLERNGSAGGSPKKRRPSKGGKGIIRAWTVRMRYRGTGVGTELLEEAVKVSREKLGNSAEMGFAAEHANSTMLLPDMYNGVFRRGEMKAAMALDRVLVNMDTSVRKKR</sequence>
<keyword evidence="1" id="KW-0472">Membrane</keyword>